<organism evidence="2">
    <name type="scientific">Strongyloides stercoralis</name>
    <name type="common">Threadworm</name>
    <dbReference type="NCBI Taxonomy" id="6248"/>
    <lineage>
        <taxon>Eukaryota</taxon>
        <taxon>Metazoa</taxon>
        <taxon>Ecdysozoa</taxon>
        <taxon>Nematoda</taxon>
        <taxon>Chromadorea</taxon>
        <taxon>Rhabditida</taxon>
        <taxon>Tylenchina</taxon>
        <taxon>Panagrolaimomorpha</taxon>
        <taxon>Strongyloidoidea</taxon>
        <taxon>Strongyloididae</taxon>
        <taxon>Strongyloides</taxon>
    </lineage>
</organism>
<name>A0A0K0E7N7_STRER</name>
<dbReference type="Proteomes" id="UP000035681">
    <property type="component" value="Unplaced"/>
</dbReference>
<keyword evidence="1" id="KW-1185">Reference proteome</keyword>
<evidence type="ECO:0000313" key="3">
    <source>
        <dbReference type="WBParaSite" id="TCONS_00001307.p1"/>
    </source>
</evidence>
<dbReference type="WBParaSite" id="TCONS_00001307.p1">
    <property type="protein sequence ID" value="TCONS_00001307.p1"/>
    <property type="gene ID" value="XLOC_001210"/>
</dbReference>
<dbReference type="WBParaSite" id="SSTP_0000551200.1">
    <property type="protein sequence ID" value="SSTP_0000551200.1"/>
    <property type="gene ID" value="SSTP_0000551200"/>
</dbReference>
<reference evidence="2" key="1">
    <citation type="submission" date="2015-08" db="UniProtKB">
        <authorList>
            <consortium name="WormBaseParasite"/>
        </authorList>
    </citation>
    <scope>IDENTIFICATION</scope>
</reference>
<protein>
    <submittedName>
        <fullName evidence="2 3">Peroxisomal assembly protein PEX3</fullName>
    </submittedName>
</protein>
<sequence>MSIFFDTFNFIKKHKKAIIVSSTVIAGSAASIYYYLSTKEKPLVEINEKWENEYNSRIETIEKKYEYLLSAYSATCQSRMKKYLPKIIQTLDNIYDIESIIGEIREAKTNEDRAKAFANLGKISIARDISFSIITCCMIFALECQANVIAFEMSHQSKLKITSESNDSEAYYTKTFLEMISLFVSENNLKNITNKINEIIFIDMESVNLKKLYTKDEFINTLTSLGKSILMDDFFQNISNKFVPNMNFVRQQQMELVVLFEDYVDLLDIICQNNLIESLVEKYLVMFGSLVYEKIGNEDCYYIGLIPKISDTYKEGTTISQNFDINDILKNIQQHCYYKLKKKN</sequence>
<proteinExistence type="predicted"/>
<evidence type="ECO:0000313" key="1">
    <source>
        <dbReference type="Proteomes" id="UP000035681"/>
    </source>
</evidence>
<evidence type="ECO:0000313" key="2">
    <source>
        <dbReference type="WBParaSite" id="SSTP_0000551200.1"/>
    </source>
</evidence>
<accession>A0A0K0E7N7</accession>
<dbReference type="AlphaFoldDB" id="A0A0K0E7N7"/>